<dbReference type="STRING" id="392015.SAMN05421543_10683"/>
<dbReference type="OrthoDB" id="321327at2"/>
<evidence type="ECO:0000256" key="2">
    <source>
        <dbReference type="PIRSR" id="PIRSR006232-1"/>
    </source>
</evidence>
<dbReference type="PIRSF" id="PIRSF006232">
    <property type="entry name" value="Pirin"/>
    <property type="match status" value="1"/>
</dbReference>
<proteinExistence type="inferred from homology"/>
<evidence type="ECO:0000259" key="4">
    <source>
        <dbReference type="Pfam" id="PF02678"/>
    </source>
</evidence>
<evidence type="ECO:0000256" key="3">
    <source>
        <dbReference type="RuleBase" id="RU003457"/>
    </source>
</evidence>
<organism evidence="6 7">
    <name type="scientific">Alicyclobacillus macrosporangiidus</name>
    <dbReference type="NCBI Taxonomy" id="392015"/>
    <lineage>
        <taxon>Bacteria</taxon>
        <taxon>Bacillati</taxon>
        <taxon>Bacillota</taxon>
        <taxon>Bacilli</taxon>
        <taxon>Bacillales</taxon>
        <taxon>Alicyclobacillaceae</taxon>
        <taxon>Alicyclobacillus</taxon>
    </lineage>
</organism>
<feature type="domain" description="Pirin N-terminal" evidence="4">
    <location>
        <begin position="49"/>
        <end position="120"/>
    </location>
</feature>
<feature type="domain" description="Pirin C-terminal" evidence="5">
    <location>
        <begin position="173"/>
        <end position="278"/>
    </location>
</feature>
<dbReference type="AlphaFoldDB" id="A0A1I7I9B1"/>
<keyword evidence="2" id="KW-0479">Metal-binding</keyword>
<name>A0A1I7I9B1_9BACL</name>
<comment type="similarity">
    <text evidence="1 3">Belongs to the pirin family.</text>
</comment>
<dbReference type="PANTHER" id="PTHR13903">
    <property type="entry name" value="PIRIN-RELATED"/>
    <property type="match status" value="1"/>
</dbReference>
<evidence type="ECO:0000259" key="5">
    <source>
        <dbReference type="Pfam" id="PF05726"/>
    </source>
</evidence>
<feature type="binding site" evidence="2">
    <location>
        <position position="105"/>
    </location>
    <ligand>
        <name>Fe cation</name>
        <dbReference type="ChEBI" id="CHEBI:24875"/>
    </ligand>
</feature>
<dbReference type="CDD" id="cd02909">
    <property type="entry name" value="cupin_pirin_N"/>
    <property type="match status" value="1"/>
</dbReference>
<evidence type="ECO:0000313" key="6">
    <source>
        <dbReference type="EMBL" id="SFU69563.1"/>
    </source>
</evidence>
<protein>
    <recommendedName>
        <fullName evidence="8">Pirin N-terminal domain-containing protein</fullName>
    </recommendedName>
</protein>
<reference evidence="7" key="1">
    <citation type="submission" date="2016-10" db="EMBL/GenBank/DDBJ databases">
        <authorList>
            <person name="Varghese N."/>
        </authorList>
    </citation>
    <scope>NUCLEOTIDE SEQUENCE [LARGE SCALE GENOMIC DNA]</scope>
    <source>
        <strain evidence="7">DSM 17980</strain>
    </source>
</reference>
<dbReference type="RefSeq" id="WP_074950951.1">
    <property type="nucleotide sequence ID" value="NZ_FPBV01000006.1"/>
</dbReference>
<dbReference type="GO" id="GO:0046872">
    <property type="term" value="F:metal ion binding"/>
    <property type="evidence" value="ECO:0007669"/>
    <property type="project" value="UniProtKB-KW"/>
</dbReference>
<dbReference type="eggNOG" id="COG1741">
    <property type="taxonomic scope" value="Bacteria"/>
</dbReference>
<dbReference type="InterPro" id="IPR014710">
    <property type="entry name" value="RmlC-like_jellyroll"/>
</dbReference>
<evidence type="ECO:0008006" key="8">
    <source>
        <dbReference type="Google" id="ProtNLM"/>
    </source>
</evidence>
<accession>A0A1I7I9B1</accession>
<feature type="binding site" evidence="2">
    <location>
        <position position="103"/>
    </location>
    <ligand>
        <name>Fe cation</name>
        <dbReference type="ChEBI" id="CHEBI:24875"/>
    </ligand>
</feature>
<evidence type="ECO:0000256" key="1">
    <source>
        <dbReference type="ARBA" id="ARBA00008416"/>
    </source>
</evidence>
<feature type="binding site" evidence="2">
    <location>
        <position position="59"/>
    </location>
    <ligand>
        <name>Fe cation</name>
        <dbReference type="ChEBI" id="CHEBI:24875"/>
    </ligand>
</feature>
<feature type="binding site" evidence="2">
    <location>
        <position position="61"/>
    </location>
    <ligand>
        <name>Fe cation</name>
        <dbReference type="ChEBI" id="CHEBI:24875"/>
    </ligand>
</feature>
<sequence length="280" mass="31286">MSEQAVAQRRIERIWTPEARRQSPIHTAAMLLEPGHWDRFDPFLLLAEDWFQSGTFDLHPHRGIETVTYVIEGHLRHYDNKNGSGELGPGDVQWMTAGRGVIHQEDPAPGETVHSLQLWVNLPRSHKMTAPRYQNLLAKDMPVRRVEGGWGRVFSGRSGGIEAPTKNHVPVTMVDIHLDAGARFVQDLPGAYNGFLYILEGRGRFGADAQTGERGQVLWLGPADAPESEIAIEAMEPLHVLLYAGQPLREPVAAYGPFVMNTRAEILQAIDDYQNGRFAD</sequence>
<dbReference type="Gene3D" id="2.60.120.10">
    <property type="entry name" value="Jelly Rolls"/>
    <property type="match status" value="2"/>
</dbReference>
<dbReference type="PANTHER" id="PTHR13903:SF8">
    <property type="entry name" value="PIRIN"/>
    <property type="match status" value="1"/>
</dbReference>
<dbReference type="InterPro" id="IPR011051">
    <property type="entry name" value="RmlC_Cupin_sf"/>
</dbReference>
<keyword evidence="2" id="KW-0408">Iron</keyword>
<dbReference type="Pfam" id="PF05726">
    <property type="entry name" value="Pirin_C"/>
    <property type="match status" value="1"/>
</dbReference>
<comment type="cofactor">
    <cofactor evidence="2">
        <name>Fe cation</name>
        <dbReference type="ChEBI" id="CHEBI:24875"/>
    </cofactor>
    <text evidence="2">Binds 1 Fe cation per subunit.</text>
</comment>
<evidence type="ECO:0000313" key="7">
    <source>
        <dbReference type="Proteomes" id="UP000183508"/>
    </source>
</evidence>
<dbReference type="InterPro" id="IPR012093">
    <property type="entry name" value="Pirin"/>
</dbReference>
<gene>
    <name evidence="6" type="ORF">SAMN05421543_10683</name>
</gene>
<dbReference type="SUPFAM" id="SSF51182">
    <property type="entry name" value="RmlC-like cupins"/>
    <property type="match status" value="1"/>
</dbReference>
<dbReference type="CDD" id="cd02247">
    <property type="entry name" value="cupin_pirin_C"/>
    <property type="match status" value="1"/>
</dbReference>
<dbReference type="Pfam" id="PF02678">
    <property type="entry name" value="Pirin"/>
    <property type="match status" value="1"/>
</dbReference>
<dbReference type="InterPro" id="IPR008778">
    <property type="entry name" value="Pirin_C_dom"/>
</dbReference>
<keyword evidence="7" id="KW-1185">Reference proteome</keyword>
<dbReference type="InterPro" id="IPR003829">
    <property type="entry name" value="Pirin_N_dom"/>
</dbReference>
<dbReference type="EMBL" id="FPBV01000006">
    <property type="protein sequence ID" value="SFU69563.1"/>
    <property type="molecule type" value="Genomic_DNA"/>
</dbReference>
<dbReference type="Proteomes" id="UP000183508">
    <property type="component" value="Unassembled WGS sequence"/>
</dbReference>